<dbReference type="Proteomes" id="UP001228139">
    <property type="component" value="Chromosome"/>
</dbReference>
<gene>
    <name evidence="1" type="ORF">Q3V30_12850</name>
</gene>
<dbReference type="AlphaFoldDB" id="A0AA50HJI8"/>
<reference evidence="1 2" key="1">
    <citation type="submission" date="2023-07" db="EMBL/GenBank/DDBJ databases">
        <title>Pathogenic bacteria of pear tree diseases.</title>
        <authorList>
            <person name="Zhang Z."/>
            <person name="He L."/>
            <person name="Huang R."/>
        </authorList>
    </citation>
    <scope>NUCLEOTIDE SEQUENCE [LARGE SCALE GENOMIC DNA]</scope>
    <source>
        <strain evidence="1 2">DE2</strain>
    </source>
</reference>
<accession>A0AA50HJI8</accession>
<sequence>MTARERIKEFLTSKHGYVSTSIVHDHIQSLGYKRVSSCGALSKMVARGEVITNGYHIHTYVKLNLENKPTAASVRQTANHTYLAGVMGRVPSKPVPKSENAIFDLCRKYSRMYQLIDQPLRGVRT</sequence>
<organism evidence="1 2">
    <name type="scientific">Erwinia pyri</name>
    <dbReference type="NCBI Taxonomy" id="3062598"/>
    <lineage>
        <taxon>Bacteria</taxon>
        <taxon>Pseudomonadati</taxon>
        <taxon>Pseudomonadota</taxon>
        <taxon>Gammaproteobacteria</taxon>
        <taxon>Enterobacterales</taxon>
        <taxon>Erwiniaceae</taxon>
        <taxon>Erwinia</taxon>
    </lineage>
</organism>
<keyword evidence="2" id="KW-1185">Reference proteome</keyword>
<dbReference type="RefSeq" id="WP_306206223.1">
    <property type="nucleotide sequence ID" value="NZ_CP132353.1"/>
</dbReference>
<name>A0AA50HJI8_9GAMM</name>
<dbReference type="KEGG" id="epi:Q3V30_12850"/>
<evidence type="ECO:0000313" key="2">
    <source>
        <dbReference type="Proteomes" id="UP001228139"/>
    </source>
</evidence>
<evidence type="ECO:0000313" key="1">
    <source>
        <dbReference type="EMBL" id="WLS77373.1"/>
    </source>
</evidence>
<proteinExistence type="predicted"/>
<dbReference type="EMBL" id="CP132353">
    <property type="protein sequence ID" value="WLS77373.1"/>
    <property type="molecule type" value="Genomic_DNA"/>
</dbReference>
<protein>
    <submittedName>
        <fullName evidence="1">Uncharacterized protein</fullName>
    </submittedName>
</protein>